<dbReference type="EMBL" id="CP097320">
    <property type="protein sequence ID" value="UQX11504.1"/>
    <property type="molecule type" value="Genomic_DNA"/>
</dbReference>
<gene>
    <name evidence="1" type="ORF">M5I08_03060</name>
</gene>
<dbReference type="Proteomes" id="UP001056610">
    <property type="component" value="Chromosome"/>
</dbReference>
<evidence type="ECO:0000313" key="1">
    <source>
        <dbReference type="EMBL" id="UQX11504.1"/>
    </source>
</evidence>
<evidence type="ECO:0000313" key="2">
    <source>
        <dbReference type="Proteomes" id="UP001056610"/>
    </source>
</evidence>
<proteinExistence type="predicted"/>
<keyword evidence="2" id="KW-1185">Reference proteome</keyword>
<name>A0ABY4QKW3_9MYCO</name>
<accession>A0ABY4QKW3</accession>
<sequence>MSEWVITLTYPLDPPMEEMDRWADQLVEYDGHASRPRRGVVDVTVHAPADIDIWDAGRKLSDVVEHVVGARPIGVEVITEAELFRRAGEPTMPELMSAVEIGRELGVSRQRVHKLRSMAGFPAPLAELRGGAVWDAAAVRKFAERWERKPGRPRALC</sequence>
<dbReference type="RefSeq" id="WP_219068323.1">
    <property type="nucleotide sequence ID" value="NZ_CAJUXY010000035.1"/>
</dbReference>
<protein>
    <recommendedName>
        <fullName evidence="3">DNA-binding protein</fullName>
    </recommendedName>
</protein>
<organism evidence="1 2">
    <name type="scientific">Candidatus Mycobacterium methanotrophicum</name>
    <dbReference type="NCBI Taxonomy" id="2943498"/>
    <lineage>
        <taxon>Bacteria</taxon>
        <taxon>Bacillati</taxon>
        <taxon>Actinomycetota</taxon>
        <taxon>Actinomycetes</taxon>
        <taxon>Mycobacteriales</taxon>
        <taxon>Mycobacteriaceae</taxon>
        <taxon>Mycobacterium</taxon>
    </lineage>
</organism>
<evidence type="ECO:0008006" key="3">
    <source>
        <dbReference type="Google" id="ProtNLM"/>
    </source>
</evidence>
<reference evidence="1" key="1">
    <citation type="submission" date="2022-05" db="EMBL/GenBank/DDBJ databases">
        <title>A methanotrophic Mycobacterium dominates a cave microbial ecosystem.</title>
        <authorList>
            <person name="Van Spanning R.J.M."/>
            <person name="Guan Q."/>
            <person name="Melkonian C."/>
            <person name="Gallant J."/>
            <person name="Polerecky L."/>
            <person name="Flot J.-F."/>
            <person name="Brandt B.W."/>
            <person name="Braster M."/>
            <person name="Iturbe Espinoza P."/>
            <person name="Aerts J."/>
            <person name="Meima-Franke M."/>
            <person name="Piersma S.R."/>
            <person name="Bunduc C."/>
            <person name="Ummels R."/>
            <person name="Pain A."/>
            <person name="Fleming E.J."/>
            <person name="van der Wel N."/>
            <person name="Gherman V.D."/>
            <person name="Sarbu S.M."/>
            <person name="Bodelier P.L.E."/>
            <person name="Bitter W."/>
        </authorList>
    </citation>
    <scope>NUCLEOTIDE SEQUENCE</scope>
    <source>
        <strain evidence="1">Sulfur Cave</strain>
    </source>
</reference>